<gene>
    <name evidence="1" type="ORF">ANCCAN_28004</name>
</gene>
<name>A0A368F5K2_ANCCA</name>
<accession>A0A368F5K2</accession>
<evidence type="ECO:0000313" key="2">
    <source>
        <dbReference type="Proteomes" id="UP000252519"/>
    </source>
</evidence>
<feature type="non-terminal residue" evidence="1">
    <location>
        <position position="144"/>
    </location>
</feature>
<protein>
    <submittedName>
        <fullName evidence="1">Uncharacterized protein</fullName>
    </submittedName>
</protein>
<keyword evidence="2" id="KW-1185">Reference proteome</keyword>
<dbReference type="Proteomes" id="UP000252519">
    <property type="component" value="Unassembled WGS sequence"/>
</dbReference>
<organism evidence="1 2">
    <name type="scientific">Ancylostoma caninum</name>
    <name type="common">Dog hookworm</name>
    <dbReference type="NCBI Taxonomy" id="29170"/>
    <lineage>
        <taxon>Eukaryota</taxon>
        <taxon>Metazoa</taxon>
        <taxon>Ecdysozoa</taxon>
        <taxon>Nematoda</taxon>
        <taxon>Chromadorea</taxon>
        <taxon>Rhabditida</taxon>
        <taxon>Rhabditina</taxon>
        <taxon>Rhabditomorpha</taxon>
        <taxon>Strongyloidea</taxon>
        <taxon>Ancylostomatidae</taxon>
        <taxon>Ancylostomatinae</taxon>
        <taxon>Ancylostoma</taxon>
    </lineage>
</organism>
<proteinExistence type="predicted"/>
<reference evidence="1 2" key="1">
    <citation type="submission" date="2014-10" db="EMBL/GenBank/DDBJ databases">
        <title>Draft genome of the hookworm Ancylostoma caninum.</title>
        <authorList>
            <person name="Mitreva M."/>
        </authorList>
    </citation>
    <scope>NUCLEOTIDE SEQUENCE [LARGE SCALE GENOMIC DNA]</scope>
    <source>
        <strain evidence="1 2">Baltimore</strain>
    </source>
</reference>
<comment type="caution">
    <text evidence="1">The sequence shown here is derived from an EMBL/GenBank/DDBJ whole genome shotgun (WGS) entry which is preliminary data.</text>
</comment>
<evidence type="ECO:0000313" key="1">
    <source>
        <dbReference type="EMBL" id="RCN26270.1"/>
    </source>
</evidence>
<sequence>MVSAVLDVRNVHATPSAHCTTDAISRVDNACVVKRESMADNATSVNQDSGASPTAECVSATTTPTFVISKPEPVLNAVTLQQDTIAIVAKMDIMAIHGLVWAFRVNRVLVLADLQVVSNMQILAICNDPTIHRMSFATAVPATL</sequence>
<dbReference type="AlphaFoldDB" id="A0A368F5K2"/>
<dbReference type="EMBL" id="JOJR01008592">
    <property type="protein sequence ID" value="RCN26270.1"/>
    <property type="molecule type" value="Genomic_DNA"/>
</dbReference>